<keyword evidence="3" id="KW-1185">Reference proteome</keyword>
<gene>
    <name evidence="2" type="ORF">AFUS01_LOCUS26410</name>
</gene>
<dbReference type="Proteomes" id="UP000708208">
    <property type="component" value="Unassembled WGS sequence"/>
</dbReference>
<feature type="chain" id="PRO_5035191181" evidence="1">
    <location>
        <begin position="24"/>
        <end position="162"/>
    </location>
</feature>
<sequence length="162" mass="18511">MKVKRRGRIILLLLFSLIFQTFAAFDESHFVNTNKNKLIRRTISLKEANIGKAAVLEGSCDTAKYNDLVRDIYKVDGNLSIFERSDRLFNYLTQLENDTTKTLRKETCGANHLMYCNGGTCNCMGDDPATYPEYSALKKTEIGTINGNTYHECRVRSRSCRF</sequence>
<accession>A0A8J2KJP2</accession>
<name>A0A8J2KJP2_9HEXA</name>
<dbReference type="AlphaFoldDB" id="A0A8J2KJP2"/>
<feature type="signal peptide" evidence="1">
    <location>
        <begin position="1"/>
        <end position="23"/>
    </location>
</feature>
<evidence type="ECO:0000256" key="1">
    <source>
        <dbReference type="SAM" id="SignalP"/>
    </source>
</evidence>
<organism evidence="2 3">
    <name type="scientific">Allacma fusca</name>
    <dbReference type="NCBI Taxonomy" id="39272"/>
    <lineage>
        <taxon>Eukaryota</taxon>
        <taxon>Metazoa</taxon>
        <taxon>Ecdysozoa</taxon>
        <taxon>Arthropoda</taxon>
        <taxon>Hexapoda</taxon>
        <taxon>Collembola</taxon>
        <taxon>Symphypleona</taxon>
        <taxon>Sminthuridae</taxon>
        <taxon>Allacma</taxon>
    </lineage>
</organism>
<protein>
    <submittedName>
        <fullName evidence="2">Uncharacterized protein</fullName>
    </submittedName>
</protein>
<proteinExistence type="predicted"/>
<keyword evidence="1" id="KW-0732">Signal</keyword>
<comment type="caution">
    <text evidence="2">The sequence shown here is derived from an EMBL/GenBank/DDBJ whole genome shotgun (WGS) entry which is preliminary data.</text>
</comment>
<dbReference type="EMBL" id="CAJVCH010352367">
    <property type="protein sequence ID" value="CAG7815750.1"/>
    <property type="molecule type" value="Genomic_DNA"/>
</dbReference>
<evidence type="ECO:0000313" key="2">
    <source>
        <dbReference type="EMBL" id="CAG7815750.1"/>
    </source>
</evidence>
<reference evidence="2" key="1">
    <citation type="submission" date="2021-06" db="EMBL/GenBank/DDBJ databases">
        <authorList>
            <person name="Hodson N. C."/>
            <person name="Mongue J. A."/>
            <person name="Jaron S. K."/>
        </authorList>
    </citation>
    <scope>NUCLEOTIDE SEQUENCE</scope>
</reference>
<evidence type="ECO:0000313" key="3">
    <source>
        <dbReference type="Proteomes" id="UP000708208"/>
    </source>
</evidence>